<evidence type="ECO:0000256" key="1">
    <source>
        <dbReference type="SAM" id="Phobius"/>
    </source>
</evidence>
<protein>
    <submittedName>
        <fullName evidence="2">Uncharacterized protein</fullName>
    </submittedName>
</protein>
<dbReference type="AlphaFoldDB" id="B6HGI0"/>
<keyword evidence="1" id="KW-0812">Transmembrane</keyword>
<keyword evidence="1" id="KW-0472">Membrane</keyword>
<organism evidence="2 3">
    <name type="scientific">Penicillium rubens (strain ATCC 28089 / DSM 1075 / NRRL 1951 / Wisconsin 54-1255)</name>
    <name type="common">Penicillium chrysogenum</name>
    <dbReference type="NCBI Taxonomy" id="500485"/>
    <lineage>
        <taxon>Eukaryota</taxon>
        <taxon>Fungi</taxon>
        <taxon>Dikarya</taxon>
        <taxon>Ascomycota</taxon>
        <taxon>Pezizomycotina</taxon>
        <taxon>Eurotiomycetes</taxon>
        <taxon>Eurotiomycetidae</taxon>
        <taxon>Eurotiales</taxon>
        <taxon>Aspergillaceae</taxon>
        <taxon>Penicillium</taxon>
        <taxon>Penicillium chrysogenum species complex</taxon>
    </lineage>
</organism>
<dbReference type="HOGENOM" id="CLU_834458_0_0_1"/>
<gene>
    <name evidence="2" type="ORF">Pc20g12190</name>
    <name evidence="2" type="ORF">PCH_Pc20g12190</name>
</gene>
<dbReference type="OrthoDB" id="10666427at2759"/>
<accession>B6HGI0</accession>
<feature type="transmembrane region" description="Helical" evidence="1">
    <location>
        <begin position="299"/>
        <end position="332"/>
    </location>
</feature>
<proteinExistence type="predicted"/>
<evidence type="ECO:0000313" key="3">
    <source>
        <dbReference type="Proteomes" id="UP000000724"/>
    </source>
</evidence>
<evidence type="ECO:0000313" key="2">
    <source>
        <dbReference type="EMBL" id="CAP86548.1"/>
    </source>
</evidence>
<keyword evidence="1" id="KW-1133">Transmembrane helix</keyword>
<sequence>MAGSEGGSPGYAVRYVAHLGNAAYIVTPAPRYVVLQPQFRIADIWRPRTRIYAPIWNSATISTQLERVRPSSQDNTQHSRRQILTSADPPCAFFTMQEKTPSLLSCKVIPNDPANDRNPYNMCRAHTAGYSYTLYILPEALYGTERTHPLSYAHHNAAGVSGDVIVISDTSQCRGAGPPMESAQQAIRATVFSKRRDEIRSRPTAYARHFPPFHYNIHQTKRKGLVALDGLQKSNEIGWVRIRAAIGFTRWGVLSSQVPAHPCRKEVIGVYPLLVLFMLWSGFGARGSVFRWEDGSGGCLFLVLCLLAVRLFPKVGTVFLIWTIGTFVLLTWE</sequence>
<dbReference type="Proteomes" id="UP000000724">
    <property type="component" value="Contig Pc00c20"/>
</dbReference>
<feature type="transmembrane region" description="Helical" evidence="1">
    <location>
        <begin position="268"/>
        <end position="287"/>
    </location>
</feature>
<dbReference type="OMA" id="PIWNSAT"/>
<reference evidence="2 3" key="1">
    <citation type="journal article" date="2008" name="Nat. Biotechnol.">
        <title>Genome sequencing and analysis of the filamentous fungus Penicillium chrysogenum.</title>
        <authorList>
            <person name="van den Berg M.A."/>
            <person name="Albang R."/>
            <person name="Albermann K."/>
            <person name="Badger J.H."/>
            <person name="Daran J.-M."/>
            <person name="Driessen A.J.M."/>
            <person name="Garcia-Estrada C."/>
            <person name="Fedorova N.D."/>
            <person name="Harris D.M."/>
            <person name="Heijne W.H.M."/>
            <person name="Joardar V.S."/>
            <person name="Kiel J.A.K.W."/>
            <person name="Kovalchuk A."/>
            <person name="Martin J.F."/>
            <person name="Nierman W.C."/>
            <person name="Nijland J.G."/>
            <person name="Pronk J.T."/>
            <person name="Roubos J.A."/>
            <person name="van der Klei I.J."/>
            <person name="van Peij N.N.M.E."/>
            <person name="Veenhuis M."/>
            <person name="von Doehren H."/>
            <person name="Wagner C."/>
            <person name="Wortman J.R."/>
            <person name="Bovenberg R.A.L."/>
        </authorList>
    </citation>
    <scope>NUCLEOTIDE SEQUENCE [LARGE SCALE GENOMIC DNA]</scope>
    <source>
        <strain evidence="3">ATCC 28089 / DSM 1075 / NRRL 1951 / Wisconsin 54-1255</strain>
    </source>
</reference>
<name>B6HGI0_PENRW</name>
<dbReference type="EMBL" id="AM920435">
    <property type="protein sequence ID" value="CAP86548.1"/>
    <property type="molecule type" value="Genomic_DNA"/>
</dbReference>
<keyword evidence="3" id="KW-1185">Reference proteome</keyword>
<dbReference type="VEuPathDB" id="FungiDB:PCH_Pc20g12190"/>